<evidence type="ECO:0000313" key="3">
    <source>
        <dbReference type="Proteomes" id="UP001300496"/>
    </source>
</evidence>
<feature type="signal peptide" evidence="1">
    <location>
        <begin position="1"/>
        <end position="28"/>
    </location>
</feature>
<feature type="chain" id="PRO_5046231960" description="Secreted protein" evidence="1">
    <location>
        <begin position="29"/>
        <end position="187"/>
    </location>
</feature>
<evidence type="ECO:0000313" key="2">
    <source>
        <dbReference type="EMBL" id="MCT9000774.1"/>
    </source>
</evidence>
<comment type="caution">
    <text evidence="2">The sequence shown here is derived from an EMBL/GenBank/DDBJ whole genome shotgun (WGS) entry which is preliminary data.</text>
</comment>
<dbReference type="EMBL" id="JAODOR010000001">
    <property type="protein sequence ID" value="MCT9000774.1"/>
    <property type="molecule type" value="Genomic_DNA"/>
</dbReference>
<organism evidence="2 3">
    <name type="scientific">Microbacterium memoriense</name>
    <dbReference type="NCBI Taxonomy" id="2978350"/>
    <lineage>
        <taxon>Bacteria</taxon>
        <taxon>Bacillati</taxon>
        <taxon>Actinomycetota</taxon>
        <taxon>Actinomycetes</taxon>
        <taxon>Micrococcales</taxon>
        <taxon>Microbacteriaceae</taxon>
        <taxon>Microbacterium</taxon>
    </lineage>
</organism>
<dbReference type="Proteomes" id="UP001300496">
    <property type="component" value="Unassembled WGS sequence"/>
</dbReference>
<evidence type="ECO:0008006" key="4">
    <source>
        <dbReference type="Google" id="ProtNLM"/>
    </source>
</evidence>
<reference evidence="2 3" key="1">
    <citation type="journal article" date="2024" name="Int. J. Syst. Evol. Microbiol.">
        <title>Microbacterium memoriense sp. nov., a member of the Actinomycetota from marine beach sediment of the north coast of Portugal.</title>
        <authorList>
            <person name="Santos J.D.N.D."/>
            <person name="Klimek D."/>
            <person name="Calusinska M."/>
            <person name="Lobo-da-Cunha A."/>
            <person name="Catita J."/>
            <person name="Goncalves H."/>
            <person name="Gonzalez I."/>
            <person name="Lage O.M."/>
        </authorList>
    </citation>
    <scope>NUCLEOTIDE SEQUENCE [LARGE SCALE GENOMIC DNA]</scope>
    <source>
        <strain evidence="2 3">PMIC_1C1B</strain>
    </source>
</reference>
<evidence type="ECO:0000256" key="1">
    <source>
        <dbReference type="SAM" id="SignalP"/>
    </source>
</evidence>
<protein>
    <recommendedName>
        <fullName evidence="4">Secreted protein</fullName>
    </recommendedName>
</protein>
<name>A0ABT2P8B6_9MICO</name>
<keyword evidence="1" id="KW-0732">Signal</keyword>
<keyword evidence="3" id="KW-1185">Reference proteome</keyword>
<proteinExistence type="predicted"/>
<dbReference type="RefSeq" id="WP_261605335.1">
    <property type="nucleotide sequence ID" value="NZ_JAODOR010000001.1"/>
</dbReference>
<gene>
    <name evidence="2" type="ORF">N4R40_00110</name>
</gene>
<accession>A0ABT2P8B6</accession>
<sequence>MNRTQKVTAGAVVAVLAGLVALAVPAFAGGFAGAADAEPVATAGAVQPSSALVTGDDKAVWDAMPYGHSDHAELEKAWTRAIAAWPLPVPESYPFPAAIPLHALNEYDYYSGRLAAQYANFWWMCGASQAVVDARTAGDAAAEQYWVDALDWWGKSETRAITFGDSGGGVSGRAAETAASSDCTSIV</sequence>